<keyword evidence="1" id="KW-0472">Membrane</keyword>
<feature type="transmembrane region" description="Helical" evidence="1">
    <location>
        <begin position="260"/>
        <end position="277"/>
    </location>
</feature>
<feature type="transmembrane region" description="Helical" evidence="1">
    <location>
        <begin position="27"/>
        <end position="49"/>
    </location>
</feature>
<organism evidence="2 3">
    <name type="scientific">Somion occarium</name>
    <dbReference type="NCBI Taxonomy" id="3059160"/>
    <lineage>
        <taxon>Eukaryota</taxon>
        <taxon>Fungi</taxon>
        <taxon>Dikarya</taxon>
        <taxon>Basidiomycota</taxon>
        <taxon>Agaricomycotina</taxon>
        <taxon>Agaricomycetes</taxon>
        <taxon>Polyporales</taxon>
        <taxon>Cerrenaceae</taxon>
        <taxon>Somion</taxon>
    </lineage>
</organism>
<protein>
    <submittedName>
        <fullName evidence="2">Uncharacterized protein</fullName>
    </submittedName>
</protein>
<keyword evidence="3" id="KW-1185">Reference proteome</keyword>
<evidence type="ECO:0000256" key="1">
    <source>
        <dbReference type="SAM" id="Phobius"/>
    </source>
</evidence>
<reference evidence="3" key="1">
    <citation type="submission" date="2024-04" db="EMBL/GenBank/DDBJ databases">
        <authorList>
            <person name="Shaw F."/>
            <person name="Minotto A."/>
        </authorList>
    </citation>
    <scope>NUCLEOTIDE SEQUENCE [LARGE SCALE GENOMIC DNA]</scope>
</reference>
<feature type="transmembrane region" description="Helical" evidence="1">
    <location>
        <begin position="141"/>
        <end position="164"/>
    </location>
</feature>
<evidence type="ECO:0000313" key="3">
    <source>
        <dbReference type="Proteomes" id="UP001497453"/>
    </source>
</evidence>
<accession>A0ABP1CH48</accession>
<feature type="transmembrane region" description="Helical" evidence="1">
    <location>
        <begin position="98"/>
        <end position="121"/>
    </location>
</feature>
<feature type="transmembrane region" description="Helical" evidence="1">
    <location>
        <begin position="229"/>
        <end position="254"/>
    </location>
</feature>
<gene>
    <name evidence="2" type="ORF">GFSPODELE1_LOCUS555</name>
</gene>
<evidence type="ECO:0000313" key="2">
    <source>
        <dbReference type="EMBL" id="CAL1695015.1"/>
    </source>
</evidence>
<dbReference type="EMBL" id="OZ037944">
    <property type="protein sequence ID" value="CAL1695015.1"/>
    <property type="molecule type" value="Genomic_DNA"/>
</dbReference>
<name>A0ABP1CH48_9APHY</name>
<feature type="transmembrane region" description="Helical" evidence="1">
    <location>
        <begin position="184"/>
        <end position="208"/>
    </location>
</feature>
<proteinExistence type="predicted"/>
<feature type="transmembrane region" description="Helical" evidence="1">
    <location>
        <begin position="58"/>
        <end position="78"/>
    </location>
</feature>
<keyword evidence="1" id="KW-1133">Transmembrane helix</keyword>
<sequence>MSSRTGFQSRSLASANQSPDMRYLTPAYLTLHIIGGHVGLPLLVATLLFSKRVHRPPAVINLLVTWIVFSVSYCLLLYTGPLYSRHPSFALCLAQAAFIHATPPMSVLAVFAVVLQVWHLFQPPWHPWWSFVGRIPPRLRFLLIIAPPYVAFVAISLATIFIGLNNRPAVTSSLGIYCTIDLEVFFAIPLFCAVFMILILLFNVGTIVQHYWRRRQVSQLQITHHTPSINVWLRVLIFNLYSVATLGACLLFLISASDPLPYMIQAGLPLVAVLIFGSQKDIFRAWRFWGRTQSSANVHHLQATESSDGGWSPHAEANQLSSVDAVIDISRGRTGDIVRFSVEMRSVTGVLESHQTKPVV</sequence>
<keyword evidence="1" id="KW-0812">Transmembrane</keyword>
<dbReference type="Proteomes" id="UP001497453">
    <property type="component" value="Chromosome 1"/>
</dbReference>